<evidence type="ECO:0000313" key="2">
    <source>
        <dbReference type="Proteomes" id="UP000577891"/>
    </source>
</evidence>
<reference evidence="1 2" key="1">
    <citation type="submission" date="2020-04" db="EMBL/GenBank/DDBJ databases">
        <title>Description of novel Gluconacetobacter.</title>
        <authorList>
            <person name="Sombolestani A."/>
        </authorList>
    </citation>
    <scope>NUCLEOTIDE SEQUENCE [LARGE SCALE GENOMIC DNA]</scope>
    <source>
        <strain evidence="1 2">LMG 27724</strain>
    </source>
</reference>
<sequence length="366" mass="38678">MPQHSPRPVRHRPSGRRPWLRRAALALLGVAAIDGLAWQAAQHALDRMAAGWSTRLRQQGWTVQPGLPTRGGSPLTARLTLRNPRLDGQAGGRTIAWGAQSVTLSLSMLHPLTIRIGLEGTQAARMTGPDTIRAVRVQGEDARIFVPLGLPPGAVAGQAAWAARALTLQILQPDGRTTDLTLHDLRGHGLWNDRAGPDASRIALTSHAAAIDLPPTLPLPPALTDAHRLSDAGLTLSLPGGTEPTLLVQDLHARWTHLSLSVIGNAHLSVQNGPEGSFTLSVAGIGQTVRTLDQAGILSPDLARAVTTIDRLATRYPGGTAPATPEAPPPTDRPLSLPLRLSAGTLFVGTLFVGTIPLGHLTDWLN</sequence>
<gene>
    <name evidence="1" type="ORF">HLH35_05300</name>
</gene>
<comment type="caution">
    <text evidence="1">The sequence shown here is derived from an EMBL/GenBank/DDBJ whole genome shotgun (WGS) entry which is preliminary data.</text>
</comment>
<dbReference type="RefSeq" id="WP_182978142.1">
    <property type="nucleotide sequence ID" value="NZ_BAABGB010000027.1"/>
</dbReference>
<accession>A0A7W4P2A2</accession>
<dbReference type="Proteomes" id="UP000577891">
    <property type="component" value="Unassembled WGS sequence"/>
</dbReference>
<proteinExistence type="predicted"/>
<evidence type="ECO:0000313" key="1">
    <source>
        <dbReference type="EMBL" id="MBB2171540.1"/>
    </source>
</evidence>
<dbReference type="AlphaFoldDB" id="A0A7W4P2A2"/>
<dbReference type="EMBL" id="JABEQE010000003">
    <property type="protein sequence ID" value="MBB2171540.1"/>
    <property type="molecule type" value="Genomic_DNA"/>
</dbReference>
<keyword evidence="2" id="KW-1185">Reference proteome</keyword>
<dbReference type="Pfam" id="PF09898">
    <property type="entry name" value="DUF2125"/>
    <property type="match status" value="1"/>
</dbReference>
<organism evidence="1 2">
    <name type="scientific">Gluconacetobacter asukensis</name>
    <dbReference type="NCBI Taxonomy" id="1017181"/>
    <lineage>
        <taxon>Bacteria</taxon>
        <taxon>Pseudomonadati</taxon>
        <taxon>Pseudomonadota</taxon>
        <taxon>Alphaproteobacteria</taxon>
        <taxon>Acetobacterales</taxon>
        <taxon>Acetobacteraceae</taxon>
        <taxon>Gluconacetobacter</taxon>
    </lineage>
</organism>
<protein>
    <submittedName>
        <fullName evidence="1">DUF2125 domain-containing protein</fullName>
    </submittedName>
</protein>
<name>A0A7W4P2A2_9PROT</name>
<dbReference type="InterPro" id="IPR018666">
    <property type="entry name" value="DUF2125"/>
</dbReference>